<comment type="subcellular location">
    <subcellularLocation>
        <location evidence="1">Periplasm</location>
    </subcellularLocation>
</comment>
<dbReference type="Gene3D" id="2.70.98.70">
    <property type="match status" value="1"/>
</dbReference>
<evidence type="ECO:0000256" key="4">
    <source>
        <dbReference type="ARBA" id="ARBA00023239"/>
    </source>
</evidence>
<keyword evidence="4" id="KW-0456">Lyase</keyword>
<keyword evidence="3" id="KW-0574">Periplasm</keyword>
<evidence type="ECO:0000259" key="6">
    <source>
        <dbReference type="Pfam" id="PF16889"/>
    </source>
</evidence>
<feature type="domain" description="Heparinase II/III-like C-terminal" evidence="5">
    <location>
        <begin position="295"/>
        <end position="526"/>
    </location>
</feature>
<dbReference type="AlphaFoldDB" id="A0A8G2CJ09"/>
<accession>A0A8G2CJ09</accession>
<dbReference type="Pfam" id="PF07940">
    <property type="entry name" value="Hepar_II_III_C"/>
    <property type="match status" value="1"/>
</dbReference>
<dbReference type="InterPro" id="IPR031680">
    <property type="entry name" value="Hepar_II_III_N"/>
</dbReference>
<feature type="domain" description="Heparin-sulfate lyase N-terminal" evidence="6">
    <location>
        <begin position="174"/>
        <end position="265"/>
    </location>
</feature>
<evidence type="ECO:0000256" key="2">
    <source>
        <dbReference type="ARBA" id="ARBA00022729"/>
    </source>
</evidence>
<dbReference type="Pfam" id="PF16889">
    <property type="entry name" value="Hepar_II_III_N"/>
    <property type="match status" value="1"/>
</dbReference>
<evidence type="ECO:0000259" key="5">
    <source>
        <dbReference type="Pfam" id="PF07940"/>
    </source>
</evidence>
<dbReference type="EMBL" id="FTNE01000004">
    <property type="protein sequence ID" value="SIQ40176.1"/>
    <property type="molecule type" value="Genomic_DNA"/>
</dbReference>
<dbReference type="RefSeq" id="WP_408734941.1">
    <property type="nucleotide sequence ID" value="NZ_FTNE01000004.1"/>
</dbReference>
<evidence type="ECO:0000313" key="7">
    <source>
        <dbReference type="EMBL" id="SIQ40176.1"/>
    </source>
</evidence>
<proteinExistence type="predicted"/>
<dbReference type="PANTHER" id="PTHR39210:SF1">
    <property type="entry name" value="HEPARIN-SULFATE LYASE"/>
    <property type="match status" value="1"/>
</dbReference>
<dbReference type="Gene3D" id="1.50.10.100">
    <property type="entry name" value="Chondroitin AC/alginate lyase"/>
    <property type="match status" value="1"/>
</dbReference>
<dbReference type="Proteomes" id="UP000186308">
    <property type="component" value="Unassembled WGS sequence"/>
</dbReference>
<dbReference type="InterPro" id="IPR008929">
    <property type="entry name" value="Chondroitin_lyas"/>
</dbReference>
<dbReference type="PANTHER" id="PTHR39210">
    <property type="entry name" value="HEPARIN-SULFATE LYASE"/>
    <property type="match status" value="1"/>
</dbReference>
<comment type="caution">
    <text evidence="7">The sequence shown here is derived from an EMBL/GenBank/DDBJ whole genome shotgun (WGS) entry which is preliminary data.</text>
</comment>
<sequence length="531" mass="57061">MSEGGPMMRGARQWMAKLATLRGGGVPDAPALPVRDPWPGEPGRGARIIKGELEYRGALRPLRPGGFSASDASPLMLAHIHGFGWLRDLRALGTDAARSRARALITDWIGCDQLPAIATAPPVSGARLTAWLGHYDFFAASADDDFRQMLMARLVHDARQLAAAMPIEARDGRAFTAIKGLIAASVALPEHAAFLPRALKFLVPEIGRQILPDGSHAERSPAAHLAALQDLTEIRALLQSARAEAPPQLPGTIERMAVALRALRHADGGLALFNGTAEDWPNLIDLVLSQAGRTGRSNVSLAQSGFHRLTAGKTTIIVDAGAPPGQGMDRFAHAGTLAFEFSVGRERLIVNCGAAPASATEWRDALRATAAHSTLIIADVSSSEIRPEGLGRRPSTVELTRHEANGAHWLEASHDGWKKPFDAIHRRRLYLSESGEDLRGEDSVEAGQPQPFTLRFHLHPNVTASIQQDNEAALLRLPSGQGWRLRAGGAALTVEESIYFGGAEPRRAEQIVLTSTQDGPQQVKWALTKMG</sequence>
<evidence type="ECO:0000256" key="3">
    <source>
        <dbReference type="ARBA" id="ARBA00022764"/>
    </source>
</evidence>
<protein>
    <submittedName>
        <fullName evidence="7">Uncharacterized conserved protein, heparinase superfamily</fullName>
    </submittedName>
</protein>
<keyword evidence="2" id="KW-0732">Signal</keyword>
<gene>
    <name evidence="7" type="ORF">SAMN05421828_104120</name>
</gene>
<name>A0A8G2CJ09_ACIRU</name>
<dbReference type="InterPro" id="IPR012480">
    <property type="entry name" value="Hepar_II_III_C"/>
</dbReference>
<dbReference type="GO" id="GO:0042597">
    <property type="term" value="C:periplasmic space"/>
    <property type="evidence" value="ECO:0007669"/>
    <property type="project" value="UniProtKB-SubCell"/>
</dbReference>
<dbReference type="GO" id="GO:0016829">
    <property type="term" value="F:lyase activity"/>
    <property type="evidence" value="ECO:0007669"/>
    <property type="project" value="UniProtKB-KW"/>
</dbReference>
<keyword evidence="8" id="KW-1185">Reference proteome</keyword>
<evidence type="ECO:0000313" key="8">
    <source>
        <dbReference type="Proteomes" id="UP000186308"/>
    </source>
</evidence>
<organism evidence="7 8">
    <name type="scientific">Acidiphilium rubrum</name>
    <dbReference type="NCBI Taxonomy" id="526"/>
    <lineage>
        <taxon>Bacteria</taxon>
        <taxon>Pseudomonadati</taxon>
        <taxon>Pseudomonadota</taxon>
        <taxon>Alphaproteobacteria</taxon>
        <taxon>Acetobacterales</taxon>
        <taxon>Acidocellaceae</taxon>
        <taxon>Acidiphilium</taxon>
    </lineage>
</organism>
<reference evidence="7 8" key="1">
    <citation type="submission" date="2017-01" db="EMBL/GenBank/DDBJ databases">
        <authorList>
            <person name="Varghese N."/>
            <person name="Submissions S."/>
        </authorList>
    </citation>
    <scope>NUCLEOTIDE SEQUENCE [LARGE SCALE GENOMIC DNA]</scope>
    <source>
        <strain evidence="7 8">ATCC 35905</strain>
    </source>
</reference>
<evidence type="ECO:0000256" key="1">
    <source>
        <dbReference type="ARBA" id="ARBA00004418"/>
    </source>
</evidence>